<gene>
    <name evidence="1" type="ORF">HGA08_16915</name>
</gene>
<evidence type="ECO:0000313" key="1">
    <source>
        <dbReference type="EMBL" id="NKY51902.1"/>
    </source>
</evidence>
<keyword evidence="2" id="KW-1185">Reference proteome</keyword>
<dbReference type="Proteomes" id="UP000565711">
    <property type="component" value="Unassembled WGS sequence"/>
</dbReference>
<dbReference type="AlphaFoldDB" id="A0A846Y1J4"/>
<proteinExistence type="predicted"/>
<comment type="caution">
    <text evidence="1">The sequence shown here is derived from an EMBL/GenBank/DDBJ whole genome shotgun (WGS) entry which is preliminary data.</text>
</comment>
<sequence>MAPDEVTDSEYLLPCGRSVDEIWERLDTPADVLDEHEAECPHCAAARESLLVVRAATRELVEEADRPPPTMFARIMSAVRAEVRRGNMLELPTPHPGSIEVSDHAVAVILRYAADTVTGVRARACAIDDHGPGADGARTVAVSMALAVRHGDGAVEHVVPLVRERVCAAAAARTGLRLERLDIAVVDVYQEDS</sequence>
<accession>A0A846Y1J4</accession>
<name>A0A846Y1J4_9NOCA</name>
<reference evidence="1 2" key="1">
    <citation type="submission" date="2020-04" db="EMBL/GenBank/DDBJ databases">
        <title>MicrobeNet Type strains.</title>
        <authorList>
            <person name="Nicholson A.C."/>
        </authorList>
    </citation>
    <scope>NUCLEOTIDE SEQUENCE [LARGE SCALE GENOMIC DNA]</scope>
    <source>
        <strain evidence="1 2">JCM 12354</strain>
    </source>
</reference>
<dbReference type="EMBL" id="JAAXOP010000009">
    <property type="protein sequence ID" value="NKY51902.1"/>
    <property type="molecule type" value="Genomic_DNA"/>
</dbReference>
<evidence type="ECO:0000313" key="2">
    <source>
        <dbReference type="Proteomes" id="UP000565711"/>
    </source>
</evidence>
<organism evidence="1 2">
    <name type="scientific">Nocardia vermiculata</name>
    <dbReference type="NCBI Taxonomy" id="257274"/>
    <lineage>
        <taxon>Bacteria</taxon>
        <taxon>Bacillati</taxon>
        <taxon>Actinomycetota</taxon>
        <taxon>Actinomycetes</taxon>
        <taxon>Mycobacteriales</taxon>
        <taxon>Nocardiaceae</taxon>
        <taxon>Nocardia</taxon>
    </lineage>
</organism>
<dbReference type="RefSeq" id="WP_067871039.1">
    <property type="nucleotide sequence ID" value="NZ_JAAXOP010000009.1"/>
</dbReference>
<protein>
    <submittedName>
        <fullName evidence="1">Asp23/Gls24 family envelope stress response protein</fullName>
    </submittedName>
</protein>